<dbReference type="EMBL" id="JAPTHD010000001">
    <property type="protein sequence ID" value="MDV5822797.1"/>
    <property type="molecule type" value="Genomic_DNA"/>
</dbReference>
<keyword evidence="4" id="KW-1185">Reference proteome</keyword>
<dbReference type="InterPro" id="IPR002656">
    <property type="entry name" value="Acyl_transf_3_dom"/>
</dbReference>
<comment type="caution">
    <text evidence="3">The sequence shown here is derived from an EMBL/GenBank/DDBJ whole genome shotgun (WGS) entry which is preliminary data.</text>
</comment>
<keyword evidence="1" id="KW-1133">Transmembrane helix</keyword>
<dbReference type="GO" id="GO:0016746">
    <property type="term" value="F:acyltransferase activity"/>
    <property type="evidence" value="ECO:0007669"/>
    <property type="project" value="UniProtKB-KW"/>
</dbReference>
<dbReference type="PANTHER" id="PTHR37312:SF1">
    <property type="entry name" value="MEMBRANE-BOUND ACYLTRANSFERASE YKRP-RELATED"/>
    <property type="match status" value="1"/>
</dbReference>
<feature type="domain" description="Acyltransferase 3" evidence="2">
    <location>
        <begin position="16"/>
        <end position="303"/>
    </location>
</feature>
<feature type="transmembrane region" description="Helical" evidence="1">
    <location>
        <begin position="180"/>
        <end position="198"/>
    </location>
</feature>
<keyword evidence="1" id="KW-0472">Membrane</keyword>
<reference evidence="4" key="1">
    <citation type="journal article" date="2022" name="J Environ Chem Eng">
        <title>Biodegradation of petroleum oil using a constructed nonpathogenic and heavy metal-tolerant bacterial consortium isolated from marine sponges.</title>
        <authorList>
            <person name="Dechsakulwatana C."/>
            <person name="Rungsihiranrut A."/>
            <person name="Muangchinda C."/>
            <person name="Ningthoujam R."/>
            <person name="Klankeo P."/>
            <person name="Pinyakong O."/>
        </authorList>
    </citation>
    <scope>NUCLEOTIDE SEQUENCE [LARGE SCALE GENOMIC DNA]</scope>
    <source>
        <strain evidence="4">MO2-4</strain>
    </source>
</reference>
<organism evidence="3 4">
    <name type="scientific">Sphingobium naphthae</name>
    <dbReference type="NCBI Taxonomy" id="1886786"/>
    <lineage>
        <taxon>Bacteria</taxon>
        <taxon>Pseudomonadati</taxon>
        <taxon>Pseudomonadota</taxon>
        <taxon>Alphaproteobacteria</taxon>
        <taxon>Sphingomonadales</taxon>
        <taxon>Sphingomonadaceae</taxon>
        <taxon>Sphingobium</taxon>
    </lineage>
</organism>
<feature type="transmembrane region" description="Helical" evidence="1">
    <location>
        <begin position="232"/>
        <end position="254"/>
    </location>
</feature>
<evidence type="ECO:0000259" key="2">
    <source>
        <dbReference type="Pfam" id="PF01757"/>
    </source>
</evidence>
<accession>A0ABU3ZTV7</accession>
<keyword evidence="1" id="KW-0812">Transmembrane</keyword>
<sequence length="318" mass="35542">MENRGHDAATAQFRLDWVDVARGIGIIAVVAGHVWTRGPARDAIYSFHMPLFFLLSGMLSRPHPVAAFTWRQIVTQGRPYAAFLILLLLADQIVEPMKGKAPIFRDWPHDMESVLLGGTWLGGPFIIFWFVPCLMVARIAFNIALRRWPDPLAWRWALLLLPVALLAYGLGWAFDESPLGLLSAPMAVLLLWAGAAWPRIRWRNGLILPLGLLALAGLAGVFPTLNMKVADYGWPLLSIASAVATSLLLFRLSALIARYAWPLRQFGRASLVIMYLHGALIHYCGPSLSKAWLFTLALVLPFLAWHLVRLTPLRRVFL</sequence>
<dbReference type="PANTHER" id="PTHR37312">
    <property type="entry name" value="MEMBRANE-BOUND ACYLTRANSFERASE YKRP-RELATED"/>
    <property type="match status" value="1"/>
</dbReference>
<dbReference type="InterPro" id="IPR052734">
    <property type="entry name" value="Nod_factor_acetyltransferase"/>
</dbReference>
<feature type="transmembrane region" description="Helical" evidence="1">
    <location>
        <begin position="205"/>
        <end position="226"/>
    </location>
</feature>
<dbReference type="RefSeq" id="WP_317515901.1">
    <property type="nucleotide sequence ID" value="NZ_JAPTHD010000001.1"/>
</dbReference>
<proteinExistence type="predicted"/>
<dbReference type="Pfam" id="PF01757">
    <property type="entry name" value="Acyl_transf_3"/>
    <property type="match status" value="1"/>
</dbReference>
<keyword evidence="3" id="KW-0808">Transferase</keyword>
<feature type="transmembrane region" description="Helical" evidence="1">
    <location>
        <begin position="291"/>
        <end position="308"/>
    </location>
</feature>
<evidence type="ECO:0000313" key="4">
    <source>
        <dbReference type="Proteomes" id="UP001185984"/>
    </source>
</evidence>
<feature type="transmembrane region" description="Helical" evidence="1">
    <location>
        <begin position="80"/>
        <end position="97"/>
    </location>
</feature>
<feature type="transmembrane region" description="Helical" evidence="1">
    <location>
        <begin position="266"/>
        <end position="285"/>
    </location>
</feature>
<evidence type="ECO:0000256" key="1">
    <source>
        <dbReference type="SAM" id="Phobius"/>
    </source>
</evidence>
<protein>
    <submittedName>
        <fullName evidence="3">Acyltransferase family protein</fullName>
    </submittedName>
</protein>
<dbReference type="Proteomes" id="UP001185984">
    <property type="component" value="Unassembled WGS sequence"/>
</dbReference>
<feature type="transmembrane region" description="Helical" evidence="1">
    <location>
        <begin position="153"/>
        <end position="174"/>
    </location>
</feature>
<evidence type="ECO:0000313" key="3">
    <source>
        <dbReference type="EMBL" id="MDV5822797.1"/>
    </source>
</evidence>
<keyword evidence="3" id="KW-0012">Acyltransferase</keyword>
<name>A0ABU3ZTV7_9SPHN</name>
<feature type="transmembrane region" description="Helical" evidence="1">
    <location>
        <begin position="117"/>
        <end position="141"/>
    </location>
</feature>
<gene>
    <name evidence="3" type="ORF">O0R41_04190</name>
</gene>